<dbReference type="AlphaFoldDB" id="A0A5C5YQ93"/>
<dbReference type="Proteomes" id="UP000318478">
    <property type="component" value="Unassembled WGS sequence"/>
</dbReference>
<gene>
    <name evidence="2" type="ORF">Pla123a_24360</name>
</gene>
<evidence type="ECO:0000313" key="3">
    <source>
        <dbReference type="Proteomes" id="UP000318478"/>
    </source>
</evidence>
<name>A0A5C5YQ93_9BACT</name>
<protein>
    <recommendedName>
        <fullName evidence="4">Stigma-specific protein, Stig1</fullName>
    </recommendedName>
</protein>
<evidence type="ECO:0008006" key="4">
    <source>
        <dbReference type="Google" id="ProtNLM"/>
    </source>
</evidence>
<keyword evidence="3" id="KW-1185">Reference proteome</keyword>
<organism evidence="2 3">
    <name type="scientific">Posidoniimonas polymericola</name>
    <dbReference type="NCBI Taxonomy" id="2528002"/>
    <lineage>
        <taxon>Bacteria</taxon>
        <taxon>Pseudomonadati</taxon>
        <taxon>Planctomycetota</taxon>
        <taxon>Planctomycetia</taxon>
        <taxon>Pirellulales</taxon>
        <taxon>Lacipirellulaceae</taxon>
        <taxon>Posidoniimonas</taxon>
    </lineage>
</organism>
<dbReference type="OrthoDB" id="264177at2"/>
<proteinExistence type="predicted"/>
<reference evidence="2 3" key="1">
    <citation type="submission" date="2019-02" db="EMBL/GenBank/DDBJ databases">
        <title>Deep-cultivation of Planctomycetes and their phenomic and genomic characterization uncovers novel biology.</title>
        <authorList>
            <person name="Wiegand S."/>
            <person name="Jogler M."/>
            <person name="Boedeker C."/>
            <person name="Pinto D."/>
            <person name="Vollmers J."/>
            <person name="Rivas-Marin E."/>
            <person name="Kohn T."/>
            <person name="Peeters S.H."/>
            <person name="Heuer A."/>
            <person name="Rast P."/>
            <person name="Oberbeckmann S."/>
            <person name="Bunk B."/>
            <person name="Jeske O."/>
            <person name="Meyerdierks A."/>
            <person name="Storesund J.E."/>
            <person name="Kallscheuer N."/>
            <person name="Luecker S."/>
            <person name="Lage O.M."/>
            <person name="Pohl T."/>
            <person name="Merkel B.J."/>
            <person name="Hornburger P."/>
            <person name="Mueller R.-W."/>
            <person name="Bruemmer F."/>
            <person name="Labrenz M."/>
            <person name="Spormann A.M."/>
            <person name="Op Den Camp H."/>
            <person name="Overmann J."/>
            <person name="Amann R."/>
            <person name="Jetten M.S.M."/>
            <person name="Mascher T."/>
            <person name="Medema M.H."/>
            <person name="Devos D.P."/>
            <person name="Kaster A.-K."/>
            <person name="Ovreas L."/>
            <person name="Rohde M."/>
            <person name="Galperin M.Y."/>
            <person name="Jogler C."/>
        </authorList>
    </citation>
    <scope>NUCLEOTIDE SEQUENCE [LARGE SCALE GENOMIC DNA]</scope>
    <source>
        <strain evidence="2 3">Pla123a</strain>
    </source>
</reference>
<evidence type="ECO:0000313" key="2">
    <source>
        <dbReference type="EMBL" id="TWT77009.1"/>
    </source>
</evidence>
<dbReference type="PROSITE" id="PS51257">
    <property type="entry name" value="PROKAR_LIPOPROTEIN"/>
    <property type="match status" value="1"/>
</dbReference>
<comment type="caution">
    <text evidence="2">The sequence shown here is derived from an EMBL/GenBank/DDBJ whole genome shotgun (WGS) entry which is preliminary data.</text>
</comment>
<feature type="signal peptide" evidence="1">
    <location>
        <begin position="1"/>
        <end position="27"/>
    </location>
</feature>
<dbReference type="RefSeq" id="WP_146587233.1">
    <property type="nucleotide sequence ID" value="NZ_SJPO01000005.1"/>
</dbReference>
<feature type="chain" id="PRO_5023140969" description="Stigma-specific protein, Stig1" evidence="1">
    <location>
        <begin position="28"/>
        <end position="210"/>
    </location>
</feature>
<sequence length="210" mass="20980" precursor="true">MTALQKSLRKLLSLGLVLLIAAASGCACLPGKHCGAGVGCCDAGCEVGCGVGGCGDCCGPNGCDMAFQKYKGCCKPKIPFCVCTGSDGCCDASCGCEVGCGCEADCAVDPGCCAEPGCCADPCCGADACGDVCGCGDCCRPGAACLYNVKYALGKLFGGLVGCSGCDGEIYWNEWHNDPPRCCDPCDKCGGWVGPSPSYDASYGRPCGCN</sequence>
<dbReference type="EMBL" id="SJPO01000005">
    <property type="protein sequence ID" value="TWT77009.1"/>
    <property type="molecule type" value="Genomic_DNA"/>
</dbReference>
<accession>A0A5C5YQ93</accession>
<evidence type="ECO:0000256" key="1">
    <source>
        <dbReference type="SAM" id="SignalP"/>
    </source>
</evidence>
<keyword evidence="1" id="KW-0732">Signal</keyword>